<protein>
    <submittedName>
        <fullName evidence="1">Uncharacterized protein</fullName>
    </submittedName>
</protein>
<feature type="non-terminal residue" evidence="1">
    <location>
        <position position="1"/>
    </location>
</feature>
<accession>A0A147BFG9</accession>
<organism evidence="1">
    <name type="scientific">Ixodes ricinus</name>
    <name type="common">Common tick</name>
    <name type="synonym">Acarus ricinus</name>
    <dbReference type="NCBI Taxonomy" id="34613"/>
    <lineage>
        <taxon>Eukaryota</taxon>
        <taxon>Metazoa</taxon>
        <taxon>Ecdysozoa</taxon>
        <taxon>Arthropoda</taxon>
        <taxon>Chelicerata</taxon>
        <taxon>Arachnida</taxon>
        <taxon>Acari</taxon>
        <taxon>Parasitiformes</taxon>
        <taxon>Ixodida</taxon>
        <taxon>Ixodoidea</taxon>
        <taxon>Ixodidae</taxon>
        <taxon>Ixodinae</taxon>
        <taxon>Ixodes</taxon>
    </lineage>
</organism>
<sequence length="240" mass="26885">PSCPTQLYLILDGKFLVSRCARNDESYSLEPSVSNSNQLPNIIMTALLREGVAGANFCDTSGTSLFSVSQHRTIPGSIPKYIVCVSCLGCFSNAKLLQMWVCALLGKKEGSHYLGSIFSLPWTRPLQFTESLVVKARSHSVPFLACNRVDTDREKRATYCAALGENSDKPLGLLTLFQTFIPLGVDAKFCDEKGNIASFGTLFLWKCIFLFLEWTPRTKRHFGWVRLHVCHCEMKLGWLF</sequence>
<name>A0A147BFG9_IXORI</name>
<evidence type="ECO:0000313" key="1">
    <source>
        <dbReference type="EMBL" id="JAR89172.1"/>
    </source>
</evidence>
<reference evidence="1" key="1">
    <citation type="journal article" date="2018" name="PLoS Negl. Trop. Dis.">
        <title>Sialome diversity of ticks revealed by RNAseq of single tick salivary glands.</title>
        <authorList>
            <person name="Perner J."/>
            <person name="Kropackova S."/>
            <person name="Kopacek P."/>
            <person name="Ribeiro J.M."/>
        </authorList>
    </citation>
    <scope>NUCLEOTIDE SEQUENCE</scope>
    <source>
        <strain evidence="1">Siblings of single egg batch collected in Ceske Budejovice</strain>
        <tissue evidence="1">Salivary glands</tissue>
    </source>
</reference>
<dbReference type="AlphaFoldDB" id="A0A147BFG9"/>
<proteinExistence type="predicted"/>
<dbReference type="EMBL" id="GEGO01006232">
    <property type="protein sequence ID" value="JAR89172.1"/>
    <property type="molecule type" value="Transcribed_RNA"/>
</dbReference>